<protein>
    <submittedName>
        <fullName evidence="1">Putative salt-induced outer membrane protein YdiY</fullName>
    </submittedName>
</protein>
<evidence type="ECO:0000313" key="2">
    <source>
        <dbReference type="Proteomes" id="UP000198461"/>
    </source>
</evidence>
<dbReference type="AlphaFoldDB" id="A0A1N6F8B8"/>
<name>A0A1N6F8B8_9GAMM</name>
<dbReference type="EMBL" id="FSRE01000002">
    <property type="protein sequence ID" value="SIN91521.1"/>
    <property type="molecule type" value="Genomic_DNA"/>
</dbReference>
<dbReference type="Proteomes" id="UP000198461">
    <property type="component" value="Unassembled WGS sequence"/>
</dbReference>
<dbReference type="SUPFAM" id="SSF103515">
    <property type="entry name" value="Autotransporter"/>
    <property type="match status" value="1"/>
</dbReference>
<dbReference type="STRING" id="364032.SAMN05443662_0966"/>
<organism evidence="1 2">
    <name type="scientific">Sulfurivirga caldicuralii</name>
    <dbReference type="NCBI Taxonomy" id="364032"/>
    <lineage>
        <taxon>Bacteria</taxon>
        <taxon>Pseudomonadati</taxon>
        <taxon>Pseudomonadota</taxon>
        <taxon>Gammaproteobacteria</taxon>
        <taxon>Thiotrichales</taxon>
        <taxon>Piscirickettsiaceae</taxon>
        <taxon>Sulfurivirga</taxon>
    </lineage>
</organism>
<keyword evidence="2" id="KW-1185">Reference proteome</keyword>
<proteinExistence type="predicted"/>
<reference evidence="1 2" key="1">
    <citation type="submission" date="2016-11" db="EMBL/GenBank/DDBJ databases">
        <authorList>
            <person name="Jaros S."/>
            <person name="Januszkiewicz K."/>
            <person name="Wedrychowicz H."/>
        </authorList>
    </citation>
    <scope>NUCLEOTIDE SEQUENCE [LARGE SCALE GENOMIC DNA]</scope>
    <source>
        <strain evidence="1 2">DSM 17737</strain>
    </source>
</reference>
<accession>A0A1N6F8B8</accession>
<dbReference type="Pfam" id="PF04338">
    <property type="entry name" value="DUF481"/>
    <property type="match status" value="1"/>
</dbReference>
<dbReference type="InterPro" id="IPR007433">
    <property type="entry name" value="DUF481"/>
</dbReference>
<sequence length="275" mass="31285">MATLWRHLKPTHPIPSIRSDIYLNRSGNSPYNFAFRFRREFIMKKSFLATLLAITAPALHAQWAGNAELGYSESSGNSSAEALYLAAEATHTVDLNILKLIGRADRQRTDKTLSKELYHLEGQFSHFLSAQRKSYVYANGLYEQDEPSGLVSRYNLTVGPGWRWAPNERSAIDLELGAGWHNDDYKDNSRDADGWMGRLYLKGSYAFNEAVKGTAETTERHDAERRLNTTRLGLESALNAHLSLSAQYEYRYNSKPEAGKRSEDNLTRITFKYTF</sequence>
<gene>
    <name evidence="1" type="ORF">SAMN05443662_0966</name>
</gene>
<dbReference type="InterPro" id="IPR036709">
    <property type="entry name" value="Autotransporte_beta_dom_sf"/>
</dbReference>
<evidence type="ECO:0000313" key="1">
    <source>
        <dbReference type="EMBL" id="SIN91521.1"/>
    </source>
</evidence>